<feature type="domain" description="HAT C-terminal dimerisation" evidence="1">
    <location>
        <begin position="160"/>
        <end position="252"/>
    </location>
</feature>
<evidence type="ECO:0000313" key="4">
    <source>
        <dbReference type="Proteomes" id="UP001177140"/>
    </source>
</evidence>
<dbReference type="Pfam" id="PF05699">
    <property type="entry name" value="Dimer_Tnp_hAT"/>
    <property type="match status" value="1"/>
</dbReference>
<organism evidence="3 4">
    <name type="scientific">Papaver nudicaule</name>
    <name type="common">Iceland poppy</name>
    <dbReference type="NCBI Taxonomy" id="74823"/>
    <lineage>
        <taxon>Eukaryota</taxon>
        <taxon>Viridiplantae</taxon>
        <taxon>Streptophyta</taxon>
        <taxon>Embryophyta</taxon>
        <taxon>Tracheophyta</taxon>
        <taxon>Spermatophyta</taxon>
        <taxon>Magnoliopsida</taxon>
        <taxon>Ranunculales</taxon>
        <taxon>Papaveraceae</taxon>
        <taxon>Papaveroideae</taxon>
        <taxon>Papaver</taxon>
    </lineage>
</organism>
<feature type="domain" description="hAT-like transposase RNase-H fold" evidence="2">
    <location>
        <begin position="2"/>
        <end position="98"/>
    </location>
</feature>
<keyword evidence="4" id="KW-1185">Reference proteome</keyword>
<dbReference type="PANTHER" id="PTHR23272:SF161">
    <property type="entry name" value="ZINC FINGER BED DOMAIN-CONTAINING PROTEIN RICESLEEPER 1-LIKE"/>
    <property type="match status" value="1"/>
</dbReference>
<dbReference type="GO" id="GO:0003677">
    <property type="term" value="F:DNA binding"/>
    <property type="evidence" value="ECO:0007669"/>
    <property type="project" value="InterPro"/>
</dbReference>
<dbReference type="GO" id="GO:0046983">
    <property type="term" value="F:protein dimerization activity"/>
    <property type="evidence" value="ECO:0007669"/>
    <property type="project" value="InterPro"/>
</dbReference>
<dbReference type="InterPro" id="IPR008906">
    <property type="entry name" value="HATC_C_dom"/>
</dbReference>
<dbReference type="Proteomes" id="UP001177140">
    <property type="component" value="Unassembled WGS sequence"/>
</dbReference>
<name>A0AA41S4G9_PAPNU</name>
<dbReference type="EMBL" id="JAJJMA010127896">
    <property type="protein sequence ID" value="MCL7032874.1"/>
    <property type="molecule type" value="Genomic_DNA"/>
</dbReference>
<evidence type="ECO:0000259" key="1">
    <source>
        <dbReference type="Pfam" id="PF05699"/>
    </source>
</evidence>
<feature type="non-terminal residue" evidence="3">
    <location>
        <position position="257"/>
    </location>
</feature>
<reference evidence="3" key="1">
    <citation type="submission" date="2022-03" db="EMBL/GenBank/DDBJ databases">
        <title>A functionally conserved STORR gene fusion in Papaver species that diverged 16.8 million years ago.</title>
        <authorList>
            <person name="Catania T."/>
        </authorList>
    </citation>
    <scope>NUCLEOTIDE SEQUENCE</scope>
    <source>
        <strain evidence="3">S-191538</strain>
    </source>
</reference>
<proteinExistence type="predicted"/>
<dbReference type="SUPFAM" id="SSF53098">
    <property type="entry name" value="Ribonuclease H-like"/>
    <property type="match status" value="1"/>
</dbReference>
<dbReference type="Pfam" id="PF14372">
    <property type="entry name" value="hAT-like_RNase-H"/>
    <property type="match status" value="1"/>
</dbReference>
<sequence>TKYITVNRFFDIACMLYMDIRDWCHSEDPLISKVAEKMWERFEKYWDLTSKTFAIASILDPRFKLKSMAFYFPQIYHHASQEMQSEVRGILNRLYNEYVIRHASSSNVYSGNVPNSGNINSVSVGSTGGSSSSQSSFSDRMKGFTSFLEESSQSAVVLNDLEQYLSDDCHPIQKGSGMNNLNDSSFDILGWWKFHEPKYPIVAMMARDILAIPASSVASESVFSTSGRVIEKYRSSMLPETIEALICGQDWIRSGLQ</sequence>
<dbReference type="InterPro" id="IPR025525">
    <property type="entry name" value="hAT-like_transposase_RNase-H"/>
</dbReference>
<dbReference type="AlphaFoldDB" id="A0AA41S4G9"/>
<accession>A0AA41S4G9</accession>
<evidence type="ECO:0000313" key="3">
    <source>
        <dbReference type="EMBL" id="MCL7032874.1"/>
    </source>
</evidence>
<dbReference type="InterPro" id="IPR012337">
    <property type="entry name" value="RNaseH-like_sf"/>
</dbReference>
<dbReference type="PANTHER" id="PTHR23272">
    <property type="entry name" value="BED FINGER-RELATED"/>
    <property type="match status" value="1"/>
</dbReference>
<protein>
    <submittedName>
        <fullName evidence="3">Uncharacterized protein</fullName>
    </submittedName>
</protein>
<evidence type="ECO:0000259" key="2">
    <source>
        <dbReference type="Pfam" id="PF14372"/>
    </source>
</evidence>
<feature type="non-terminal residue" evidence="3">
    <location>
        <position position="1"/>
    </location>
</feature>
<gene>
    <name evidence="3" type="ORF">MKW94_017344</name>
</gene>
<comment type="caution">
    <text evidence="3">The sequence shown here is derived from an EMBL/GenBank/DDBJ whole genome shotgun (WGS) entry which is preliminary data.</text>
</comment>